<dbReference type="Proteomes" id="UP000308730">
    <property type="component" value="Unassembled WGS sequence"/>
</dbReference>
<keyword evidence="1" id="KW-0106">Calcium</keyword>
<dbReference type="FunFam" id="1.10.8.270:FF:000015">
    <property type="entry name" value="GTPase activating protein (Gyp2)"/>
    <property type="match status" value="1"/>
</dbReference>
<dbReference type="InterPro" id="IPR002048">
    <property type="entry name" value="EF_hand_dom"/>
</dbReference>
<dbReference type="Gene3D" id="1.10.8.270">
    <property type="entry name" value="putative rabgap domain of human tbc1 domain family member 14 like domains"/>
    <property type="match status" value="1"/>
</dbReference>
<feature type="region of interest" description="Disordered" evidence="2">
    <location>
        <begin position="658"/>
        <end position="687"/>
    </location>
</feature>
<evidence type="ECO:0000313" key="5">
    <source>
        <dbReference type="EMBL" id="THH29507.1"/>
    </source>
</evidence>
<evidence type="ECO:0008006" key="7">
    <source>
        <dbReference type="Google" id="ProtNLM"/>
    </source>
</evidence>
<proteinExistence type="predicted"/>
<evidence type="ECO:0000259" key="3">
    <source>
        <dbReference type="PROSITE" id="PS50086"/>
    </source>
</evidence>
<dbReference type="AlphaFoldDB" id="A0A4S4MV93"/>
<dbReference type="Pfam" id="PF00566">
    <property type="entry name" value="RabGAP-TBC"/>
    <property type="match status" value="1"/>
</dbReference>
<dbReference type="PROSITE" id="PS00018">
    <property type="entry name" value="EF_HAND_1"/>
    <property type="match status" value="1"/>
</dbReference>
<feature type="domain" description="EF-hand" evidence="4">
    <location>
        <begin position="596"/>
        <end position="631"/>
    </location>
</feature>
<dbReference type="PANTHER" id="PTHR47219:SF20">
    <property type="entry name" value="TBC1 DOMAIN FAMILY MEMBER 2B"/>
    <property type="match status" value="1"/>
</dbReference>
<dbReference type="PROSITE" id="PS50222">
    <property type="entry name" value="EF_HAND_2"/>
    <property type="match status" value="1"/>
</dbReference>
<dbReference type="Gene3D" id="1.10.238.10">
    <property type="entry name" value="EF-hand"/>
    <property type="match status" value="1"/>
</dbReference>
<dbReference type="GO" id="GO:0005096">
    <property type="term" value="F:GTPase activator activity"/>
    <property type="evidence" value="ECO:0007669"/>
    <property type="project" value="TreeGrafter"/>
</dbReference>
<dbReference type="SUPFAM" id="SSF47923">
    <property type="entry name" value="Ypt/Rab-GAP domain of gyp1p"/>
    <property type="match status" value="2"/>
</dbReference>
<feature type="region of interest" description="Disordered" evidence="2">
    <location>
        <begin position="874"/>
        <end position="897"/>
    </location>
</feature>
<dbReference type="PROSITE" id="PS50086">
    <property type="entry name" value="TBC_RABGAP"/>
    <property type="match status" value="1"/>
</dbReference>
<sequence length="929" mass="103889">MATISTHLRNFKEPTRDQLTQLFFSLPVDPQIEGPPGASANEKSGSSSSVQGAAGGGDMERMEISATLSLGVSGVEEPYPGKLYLIPPYLAFTSLDRKSVRFTIPLCTVRRVERLNARAGIYALSLLLWHNMKIVVQLTSLRPNADLFCALLRDSLKVELQRGQMKLVKPFSKTSFSEILLATASEDEKEAAAAREEDLRATETMYTGGLGLKFKFPGDARKLREASKTKLWTTYLKTHGRHLTLLRYPQCTRLVQVGLPNRLRGEMWETLSGSIYLRFSCPGDYERILEANTGRTSTSTEEIEKDLHRSLPEYSAYQSEEGINALRRVLQAYSFKNPETGYCQAMNIIAAAILIYMSEEQAFWLLEVICDRLLPGYYRFINSMPMVFAFRIIDCFFCMGPKVLFQVALAILKINGEQLLQIQDDGGFIHLMREYFASLGDSAHPNSSDPRARAITRFQELLLVSFREFAVITDETILSERRKFRSEVVHSIESFSKRSAIRNLKTLERFTKDQAGLVYDALFKAICIEPPPDVAQPPPSLLTTKDTAEERPETRIGLKTFRVFLSEIATWARSEKIVMNGFQDIVSGLNGVMFNDLMENIEWFFNLHDNNKDGYLTRGEILTLSESLLFIFKHEIGDAYLGAVSRFMSNAFEYGDALLPDNEQPQPQPQEENDESGEPTTPSIETNQPYMNLATFRMVVLADEILESFFETDFSSTFKLEPVPMMELPNSNSGLLGGLWSTITSDDSKKMFHKISDEVGKSFGKHSAVYRPAIGKFTHLEEPKARESLLTPTMRRTASRTSLNASNSSPDNSAYLTPATSFATDPSTHSSPSQIATDSLSAASLASSEFSPMPSMFEAAAHAAVMMERTPFAIDDAKDDDEDSDLDDSEDGDEDVMDEVDAFLEAHDTGLTEAERELAKDLINASPVK</sequence>
<dbReference type="SMART" id="SM00164">
    <property type="entry name" value="TBC"/>
    <property type="match status" value="1"/>
</dbReference>
<dbReference type="InterPro" id="IPR011992">
    <property type="entry name" value="EF-hand-dom_pair"/>
</dbReference>
<protein>
    <recommendedName>
        <fullName evidence="7">Rab-GAP TBC domain-containing protein</fullName>
    </recommendedName>
</protein>
<feature type="domain" description="Rab-GAP TBC" evidence="3">
    <location>
        <begin position="258"/>
        <end position="480"/>
    </location>
</feature>
<dbReference type="InterPro" id="IPR000195">
    <property type="entry name" value="Rab-GAP-TBC_dom"/>
</dbReference>
<feature type="region of interest" description="Disordered" evidence="2">
    <location>
        <begin position="34"/>
        <end position="56"/>
    </location>
</feature>
<dbReference type="OrthoDB" id="17687at2759"/>
<dbReference type="InterPro" id="IPR018247">
    <property type="entry name" value="EF_Hand_1_Ca_BS"/>
</dbReference>
<name>A0A4S4MV93_9APHY</name>
<accession>A0A4S4MV93</accession>
<dbReference type="EMBL" id="SGPM01000120">
    <property type="protein sequence ID" value="THH29507.1"/>
    <property type="molecule type" value="Genomic_DNA"/>
</dbReference>
<feature type="compositionally biased region" description="Polar residues" evidence="2">
    <location>
        <begin position="678"/>
        <end position="687"/>
    </location>
</feature>
<dbReference type="GO" id="GO:0005509">
    <property type="term" value="F:calcium ion binding"/>
    <property type="evidence" value="ECO:0007669"/>
    <property type="project" value="InterPro"/>
</dbReference>
<dbReference type="PANTHER" id="PTHR47219">
    <property type="entry name" value="RAB GTPASE-ACTIVATING PROTEIN 1-LIKE"/>
    <property type="match status" value="1"/>
</dbReference>
<organism evidence="5 6">
    <name type="scientific">Antrodiella citrinella</name>
    <dbReference type="NCBI Taxonomy" id="2447956"/>
    <lineage>
        <taxon>Eukaryota</taxon>
        <taxon>Fungi</taxon>
        <taxon>Dikarya</taxon>
        <taxon>Basidiomycota</taxon>
        <taxon>Agaricomycotina</taxon>
        <taxon>Agaricomycetes</taxon>
        <taxon>Polyporales</taxon>
        <taxon>Steccherinaceae</taxon>
        <taxon>Antrodiella</taxon>
    </lineage>
</organism>
<evidence type="ECO:0000256" key="1">
    <source>
        <dbReference type="ARBA" id="ARBA00022837"/>
    </source>
</evidence>
<feature type="region of interest" description="Disordered" evidence="2">
    <location>
        <begin position="792"/>
        <end position="836"/>
    </location>
</feature>
<dbReference type="InterPro" id="IPR035969">
    <property type="entry name" value="Rab-GAP_TBC_sf"/>
</dbReference>
<comment type="caution">
    <text evidence="5">The sequence shown here is derived from an EMBL/GenBank/DDBJ whole genome shotgun (WGS) entry which is preliminary data.</text>
</comment>
<gene>
    <name evidence="5" type="ORF">EUX98_g4682</name>
</gene>
<evidence type="ECO:0000313" key="6">
    <source>
        <dbReference type="Proteomes" id="UP000308730"/>
    </source>
</evidence>
<dbReference type="InterPro" id="IPR050302">
    <property type="entry name" value="Rab_GAP_TBC_domain"/>
</dbReference>
<dbReference type="Gene3D" id="1.10.472.80">
    <property type="entry name" value="Ypt/Rab-GAP domain of gyp1p, domain 3"/>
    <property type="match status" value="1"/>
</dbReference>
<feature type="compositionally biased region" description="Acidic residues" evidence="2">
    <location>
        <begin position="877"/>
        <end position="897"/>
    </location>
</feature>
<keyword evidence="6" id="KW-1185">Reference proteome</keyword>
<dbReference type="GO" id="GO:0031267">
    <property type="term" value="F:small GTPase binding"/>
    <property type="evidence" value="ECO:0007669"/>
    <property type="project" value="TreeGrafter"/>
</dbReference>
<evidence type="ECO:0000256" key="2">
    <source>
        <dbReference type="SAM" id="MobiDB-lite"/>
    </source>
</evidence>
<dbReference type="SUPFAM" id="SSF47473">
    <property type="entry name" value="EF-hand"/>
    <property type="match status" value="1"/>
</dbReference>
<reference evidence="5 6" key="1">
    <citation type="submission" date="2019-02" db="EMBL/GenBank/DDBJ databases">
        <title>Genome sequencing of the rare red list fungi Antrodiella citrinella (Flaviporus citrinellus).</title>
        <authorList>
            <person name="Buettner E."/>
            <person name="Kellner H."/>
        </authorList>
    </citation>
    <scope>NUCLEOTIDE SEQUENCE [LARGE SCALE GENOMIC DNA]</scope>
    <source>
        <strain evidence="5 6">DSM 108506</strain>
    </source>
</reference>
<evidence type="ECO:0000259" key="4">
    <source>
        <dbReference type="PROSITE" id="PS50222"/>
    </source>
</evidence>